<dbReference type="HOGENOM" id="CLU_2886388_0_0_1"/>
<dbReference type="EMBL" id="KN832877">
    <property type="protein sequence ID" value="KIN00396.1"/>
    <property type="molecule type" value="Genomic_DNA"/>
</dbReference>
<dbReference type="AlphaFoldDB" id="A0A0C3GWD6"/>
<organism evidence="1 2">
    <name type="scientific">Oidiodendron maius (strain Zn)</name>
    <dbReference type="NCBI Taxonomy" id="913774"/>
    <lineage>
        <taxon>Eukaryota</taxon>
        <taxon>Fungi</taxon>
        <taxon>Dikarya</taxon>
        <taxon>Ascomycota</taxon>
        <taxon>Pezizomycotina</taxon>
        <taxon>Leotiomycetes</taxon>
        <taxon>Leotiomycetes incertae sedis</taxon>
        <taxon>Myxotrichaceae</taxon>
        <taxon>Oidiodendron</taxon>
    </lineage>
</organism>
<protein>
    <submittedName>
        <fullName evidence="1">Uncharacterized protein</fullName>
    </submittedName>
</protein>
<evidence type="ECO:0000313" key="1">
    <source>
        <dbReference type="EMBL" id="KIN00396.1"/>
    </source>
</evidence>
<gene>
    <name evidence="1" type="ORF">OIDMADRAFT_19499</name>
</gene>
<dbReference type="OrthoDB" id="3524732at2759"/>
<name>A0A0C3GWD6_OIDMZ</name>
<accession>A0A0C3GWD6</accession>
<keyword evidence="2" id="KW-1185">Reference proteome</keyword>
<proteinExistence type="predicted"/>
<dbReference type="InParanoid" id="A0A0C3GWD6"/>
<dbReference type="Proteomes" id="UP000054321">
    <property type="component" value="Unassembled WGS sequence"/>
</dbReference>
<reference evidence="2" key="2">
    <citation type="submission" date="2015-01" db="EMBL/GenBank/DDBJ databases">
        <title>Evolutionary Origins and Diversification of the Mycorrhizal Mutualists.</title>
        <authorList>
            <consortium name="DOE Joint Genome Institute"/>
            <consortium name="Mycorrhizal Genomics Consortium"/>
            <person name="Kohler A."/>
            <person name="Kuo A."/>
            <person name="Nagy L.G."/>
            <person name="Floudas D."/>
            <person name="Copeland A."/>
            <person name="Barry K.W."/>
            <person name="Cichocki N."/>
            <person name="Veneault-Fourrey C."/>
            <person name="LaButti K."/>
            <person name="Lindquist E.A."/>
            <person name="Lipzen A."/>
            <person name="Lundell T."/>
            <person name="Morin E."/>
            <person name="Murat C."/>
            <person name="Riley R."/>
            <person name="Ohm R."/>
            <person name="Sun H."/>
            <person name="Tunlid A."/>
            <person name="Henrissat B."/>
            <person name="Grigoriev I.V."/>
            <person name="Hibbett D.S."/>
            <person name="Martin F."/>
        </authorList>
    </citation>
    <scope>NUCLEOTIDE SEQUENCE [LARGE SCALE GENOMIC DNA]</scope>
    <source>
        <strain evidence="2">Zn</strain>
    </source>
</reference>
<evidence type="ECO:0000313" key="2">
    <source>
        <dbReference type="Proteomes" id="UP000054321"/>
    </source>
</evidence>
<sequence length="63" mass="7121">MSKGDLIAHLINDHKLAFNSDNTFFKAIRKRARPVLGEKNINKVVYSINTSTRTMSKEAKSVD</sequence>
<reference evidence="1 2" key="1">
    <citation type="submission" date="2014-04" db="EMBL/GenBank/DDBJ databases">
        <authorList>
            <consortium name="DOE Joint Genome Institute"/>
            <person name="Kuo A."/>
            <person name="Martino E."/>
            <person name="Perotto S."/>
            <person name="Kohler A."/>
            <person name="Nagy L.G."/>
            <person name="Floudas D."/>
            <person name="Copeland A."/>
            <person name="Barry K.W."/>
            <person name="Cichocki N."/>
            <person name="Veneault-Fourrey C."/>
            <person name="LaButti K."/>
            <person name="Lindquist E.A."/>
            <person name="Lipzen A."/>
            <person name="Lundell T."/>
            <person name="Morin E."/>
            <person name="Murat C."/>
            <person name="Sun H."/>
            <person name="Tunlid A."/>
            <person name="Henrissat B."/>
            <person name="Grigoriev I.V."/>
            <person name="Hibbett D.S."/>
            <person name="Martin F."/>
            <person name="Nordberg H.P."/>
            <person name="Cantor M.N."/>
            <person name="Hua S.X."/>
        </authorList>
    </citation>
    <scope>NUCLEOTIDE SEQUENCE [LARGE SCALE GENOMIC DNA]</scope>
    <source>
        <strain evidence="1 2">Zn</strain>
    </source>
</reference>